<gene>
    <name evidence="2" type="ORF">DERYTH_LOCUS15847</name>
</gene>
<dbReference type="EMBL" id="CAJVPY010013204">
    <property type="protein sequence ID" value="CAG8739181.1"/>
    <property type="molecule type" value="Genomic_DNA"/>
</dbReference>
<evidence type="ECO:0000313" key="2">
    <source>
        <dbReference type="EMBL" id="CAG8739181.1"/>
    </source>
</evidence>
<keyword evidence="1" id="KW-0175">Coiled coil</keyword>
<name>A0A9N9IIW8_9GLOM</name>
<proteinExistence type="predicted"/>
<accession>A0A9N9IIW8</accession>
<comment type="caution">
    <text evidence="2">The sequence shown here is derived from an EMBL/GenBank/DDBJ whole genome shotgun (WGS) entry which is preliminary data.</text>
</comment>
<organism evidence="2 3">
    <name type="scientific">Dentiscutata erythropus</name>
    <dbReference type="NCBI Taxonomy" id="1348616"/>
    <lineage>
        <taxon>Eukaryota</taxon>
        <taxon>Fungi</taxon>
        <taxon>Fungi incertae sedis</taxon>
        <taxon>Mucoromycota</taxon>
        <taxon>Glomeromycotina</taxon>
        <taxon>Glomeromycetes</taxon>
        <taxon>Diversisporales</taxon>
        <taxon>Gigasporaceae</taxon>
        <taxon>Dentiscutata</taxon>
    </lineage>
</organism>
<evidence type="ECO:0000256" key="1">
    <source>
        <dbReference type="SAM" id="Coils"/>
    </source>
</evidence>
<protein>
    <submittedName>
        <fullName evidence="2">27404_t:CDS:1</fullName>
    </submittedName>
</protein>
<reference evidence="2" key="1">
    <citation type="submission" date="2021-06" db="EMBL/GenBank/DDBJ databases">
        <authorList>
            <person name="Kallberg Y."/>
            <person name="Tangrot J."/>
            <person name="Rosling A."/>
        </authorList>
    </citation>
    <scope>NUCLEOTIDE SEQUENCE</scope>
    <source>
        <strain evidence="2">MA453B</strain>
    </source>
</reference>
<dbReference type="AlphaFoldDB" id="A0A9N9IIW8"/>
<dbReference type="Proteomes" id="UP000789405">
    <property type="component" value="Unassembled WGS sequence"/>
</dbReference>
<keyword evidence="3" id="KW-1185">Reference proteome</keyword>
<feature type="coiled-coil region" evidence="1">
    <location>
        <begin position="35"/>
        <end position="62"/>
    </location>
</feature>
<evidence type="ECO:0000313" key="3">
    <source>
        <dbReference type="Proteomes" id="UP000789405"/>
    </source>
</evidence>
<dbReference type="OrthoDB" id="2421457at2759"/>
<sequence>MPRKDHHKKTQNKLNVKLRSDNINLNRNEIFTKCYELENSKLTELETQIESLISKLERYYNVIQRTYSILQEVFGSNEIADLCNEIREICDEDFVCGSNIPSASDNIVYNSFDDALNASEEKIAEIVEDGREQFPTLVRSQRFYDANEQEFDTDKFIF</sequence>